<protein>
    <recommendedName>
        <fullName evidence="3">Fumarase D</fullName>
    </recommendedName>
</protein>
<organism evidence="1 2">
    <name type="scientific">Leminorella richardii</name>
    <dbReference type="NCBI Taxonomy" id="158841"/>
    <lineage>
        <taxon>Bacteria</taxon>
        <taxon>Pseudomonadati</taxon>
        <taxon>Pseudomonadota</taxon>
        <taxon>Gammaproteobacteria</taxon>
        <taxon>Enterobacterales</taxon>
        <taxon>Budviciaceae</taxon>
        <taxon>Leminorella</taxon>
    </lineage>
</organism>
<accession>A0A2X4V172</accession>
<reference evidence="1 2" key="1">
    <citation type="submission" date="2018-06" db="EMBL/GenBank/DDBJ databases">
        <authorList>
            <consortium name="Pathogen Informatics"/>
            <person name="Doyle S."/>
        </authorList>
    </citation>
    <scope>NUCLEOTIDE SEQUENCE [LARGE SCALE GENOMIC DNA]</scope>
    <source>
        <strain evidence="1 2">NCTC12151</strain>
    </source>
</reference>
<dbReference type="AlphaFoldDB" id="A0A2X4V172"/>
<proteinExistence type="predicted"/>
<gene>
    <name evidence="1" type="ORF">NCTC12151_02414</name>
</gene>
<evidence type="ECO:0000313" key="1">
    <source>
        <dbReference type="EMBL" id="SQI41908.1"/>
    </source>
</evidence>
<dbReference type="RefSeq" id="WP_111740865.1">
    <property type="nucleotide sequence ID" value="NZ_LR698987.1"/>
</dbReference>
<evidence type="ECO:0008006" key="3">
    <source>
        <dbReference type="Google" id="ProtNLM"/>
    </source>
</evidence>
<evidence type="ECO:0000313" key="2">
    <source>
        <dbReference type="Proteomes" id="UP000249005"/>
    </source>
</evidence>
<keyword evidence="2" id="KW-1185">Reference proteome</keyword>
<name>A0A2X4V172_9GAMM</name>
<dbReference type="KEGG" id="lri:NCTC12151_02414"/>
<sequence length="66" mass="7325">MASAKEAIQQIIGEMVVKLCDKNLPIDRQSIIEKLLRVISKEAEGSERSRIATMALESLNRAEAKV</sequence>
<dbReference type="EMBL" id="LS483470">
    <property type="protein sequence ID" value="SQI41908.1"/>
    <property type="molecule type" value="Genomic_DNA"/>
</dbReference>
<dbReference type="Proteomes" id="UP000249005">
    <property type="component" value="Chromosome 1"/>
</dbReference>
<dbReference type="OrthoDB" id="6637232at2"/>